<dbReference type="EMBL" id="BAAAQM010000054">
    <property type="protein sequence ID" value="GAA1995182.1"/>
    <property type="molecule type" value="Genomic_DNA"/>
</dbReference>
<dbReference type="Proteomes" id="UP001499854">
    <property type="component" value="Unassembled WGS sequence"/>
</dbReference>
<accession>A0ABP5ED42</accession>
<evidence type="ECO:0000313" key="1">
    <source>
        <dbReference type="EMBL" id="GAA1995182.1"/>
    </source>
</evidence>
<gene>
    <name evidence="1" type="ORF">GCM10009838_69780</name>
</gene>
<comment type="caution">
    <text evidence="1">The sequence shown here is derived from an EMBL/GenBank/DDBJ whole genome shotgun (WGS) entry which is preliminary data.</text>
</comment>
<reference evidence="2" key="1">
    <citation type="journal article" date="2019" name="Int. J. Syst. Evol. Microbiol.">
        <title>The Global Catalogue of Microorganisms (GCM) 10K type strain sequencing project: providing services to taxonomists for standard genome sequencing and annotation.</title>
        <authorList>
            <consortium name="The Broad Institute Genomics Platform"/>
            <consortium name="The Broad Institute Genome Sequencing Center for Infectious Disease"/>
            <person name="Wu L."/>
            <person name="Ma J."/>
        </authorList>
    </citation>
    <scope>NUCLEOTIDE SEQUENCE [LARGE SCALE GENOMIC DNA]</scope>
    <source>
        <strain evidence="2">JCM 16013</strain>
    </source>
</reference>
<evidence type="ECO:0000313" key="2">
    <source>
        <dbReference type="Proteomes" id="UP001499854"/>
    </source>
</evidence>
<proteinExistence type="predicted"/>
<keyword evidence="2" id="KW-1185">Reference proteome</keyword>
<organism evidence="1 2">
    <name type="scientific">Catenulispora subtropica</name>
    <dbReference type="NCBI Taxonomy" id="450798"/>
    <lineage>
        <taxon>Bacteria</taxon>
        <taxon>Bacillati</taxon>
        <taxon>Actinomycetota</taxon>
        <taxon>Actinomycetes</taxon>
        <taxon>Catenulisporales</taxon>
        <taxon>Catenulisporaceae</taxon>
        <taxon>Catenulispora</taxon>
    </lineage>
</organism>
<protein>
    <submittedName>
        <fullName evidence="1">Uncharacterized protein</fullName>
    </submittedName>
</protein>
<dbReference type="RefSeq" id="WP_344661440.1">
    <property type="nucleotide sequence ID" value="NZ_BAAAQM010000054.1"/>
</dbReference>
<name>A0ABP5ED42_9ACTN</name>
<sequence length="81" mass="8669">MPILEGSLPVRTAQTSCAKRRLRIPSLRIHISVANTVKKPTAVMIAAGHPNPTPAAKPTAPEAVLAIAARMWRLNLVRGGR</sequence>